<dbReference type="AlphaFoldDB" id="A0A5J9T375"/>
<dbReference type="EMBL" id="RWGY01000051">
    <property type="protein sequence ID" value="TVU05805.1"/>
    <property type="molecule type" value="Genomic_DNA"/>
</dbReference>
<gene>
    <name evidence="2" type="ORF">EJB05_48988</name>
</gene>
<evidence type="ECO:0000313" key="2">
    <source>
        <dbReference type="EMBL" id="TVU05805.1"/>
    </source>
</evidence>
<evidence type="ECO:0000313" key="3">
    <source>
        <dbReference type="Proteomes" id="UP000324897"/>
    </source>
</evidence>
<reference evidence="2 3" key="1">
    <citation type="journal article" date="2019" name="Sci. Rep.">
        <title>A high-quality genome of Eragrostis curvula grass provides insights into Poaceae evolution and supports new strategies to enhance forage quality.</title>
        <authorList>
            <person name="Carballo J."/>
            <person name="Santos B.A.C.M."/>
            <person name="Zappacosta D."/>
            <person name="Garbus I."/>
            <person name="Selva J.P."/>
            <person name="Gallo C.A."/>
            <person name="Diaz A."/>
            <person name="Albertini E."/>
            <person name="Caccamo M."/>
            <person name="Echenique V."/>
        </authorList>
    </citation>
    <scope>NUCLEOTIDE SEQUENCE [LARGE SCALE GENOMIC DNA]</scope>
    <source>
        <strain evidence="3">cv. Victoria</strain>
        <tissue evidence="2">Leaf</tissue>
    </source>
</reference>
<feature type="region of interest" description="Disordered" evidence="1">
    <location>
        <begin position="1"/>
        <end position="68"/>
    </location>
</feature>
<keyword evidence="3" id="KW-1185">Reference proteome</keyword>
<protein>
    <submittedName>
        <fullName evidence="2">Uncharacterized protein</fullName>
    </submittedName>
</protein>
<dbReference type="Proteomes" id="UP000324897">
    <property type="component" value="Unassembled WGS sequence"/>
</dbReference>
<dbReference type="Gramene" id="TVU05805">
    <property type="protein sequence ID" value="TVU05805"/>
    <property type="gene ID" value="EJB05_48988"/>
</dbReference>
<name>A0A5J9T375_9POAL</name>
<evidence type="ECO:0000256" key="1">
    <source>
        <dbReference type="SAM" id="MobiDB-lite"/>
    </source>
</evidence>
<organism evidence="2 3">
    <name type="scientific">Eragrostis curvula</name>
    <name type="common">weeping love grass</name>
    <dbReference type="NCBI Taxonomy" id="38414"/>
    <lineage>
        <taxon>Eukaryota</taxon>
        <taxon>Viridiplantae</taxon>
        <taxon>Streptophyta</taxon>
        <taxon>Embryophyta</taxon>
        <taxon>Tracheophyta</taxon>
        <taxon>Spermatophyta</taxon>
        <taxon>Magnoliopsida</taxon>
        <taxon>Liliopsida</taxon>
        <taxon>Poales</taxon>
        <taxon>Poaceae</taxon>
        <taxon>PACMAD clade</taxon>
        <taxon>Chloridoideae</taxon>
        <taxon>Eragrostideae</taxon>
        <taxon>Eragrostidinae</taxon>
        <taxon>Eragrostis</taxon>
    </lineage>
</organism>
<feature type="compositionally biased region" description="Pro residues" evidence="1">
    <location>
        <begin position="10"/>
        <end position="26"/>
    </location>
</feature>
<accession>A0A5J9T375</accession>
<proteinExistence type="predicted"/>
<sequence length="68" mass="7107">YAEQNSGPNVPRPTGPGPSSPIPHPTAFPSWPDLSPVATNSPPDQLRPRGRPSSPSPRLARGCVVSRG</sequence>
<comment type="caution">
    <text evidence="2">The sequence shown here is derived from an EMBL/GenBank/DDBJ whole genome shotgun (WGS) entry which is preliminary data.</text>
</comment>
<feature type="non-terminal residue" evidence="2">
    <location>
        <position position="1"/>
    </location>
</feature>